<gene>
    <name evidence="1" type="ORF">GGR23_002766</name>
</gene>
<dbReference type="EMBL" id="JACIEZ010000005">
    <property type="protein sequence ID" value="MBB4065559.1"/>
    <property type="molecule type" value="Genomic_DNA"/>
</dbReference>
<organism evidence="1 2">
    <name type="scientific">Gellertiella hungarica</name>
    <dbReference type="NCBI Taxonomy" id="1572859"/>
    <lineage>
        <taxon>Bacteria</taxon>
        <taxon>Pseudomonadati</taxon>
        <taxon>Pseudomonadota</taxon>
        <taxon>Alphaproteobacteria</taxon>
        <taxon>Hyphomicrobiales</taxon>
        <taxon>Rhizobiaceae</taxon>
        <taxon>Gellertiella</taxon>
    </lineage>
</organism>
<dbReference type="RefSeq" id="WP_183366855.1">
    <property type="nucleotide sequence ID" value="NZ_JACIEZ010000005.1"/>
</dbReference>
<dbReference type="Gene3D" id="1.20.120.740">
    <property type="entry name" value="YgfB uncharacterised protein family UPF0149, PF03695"/>
    <property type="match status" value="1"/>
</dbReference>
<dbReference type="SUPFAM" id="SSF101327">
    <property type="entry name" value="YgfB-like"/>
    <property type="match status" value="1"/>
</dbReference>
<dbReference type="Proteomes" id="UP000528286">
    <property type="component" value="Unassembled WGS sequence"/>
</dbReference>
<name>A0A7W6NLH0_9HYPH</name>
<accession>A0A7W6NLH0</accession>
<evidence type="ECO:0008006" key="3">
    <source>
        <dbReference type="Google" id="ProtNLM"/>
    </source>
</evidence>
<evidence type="ECO:0000313" key="2">
    <source>
        <dbReference type="Proteomes" id="UP000528286"/>
    </source>
</evidence>
<sequence>MDDADGFNELPELAIRMDEALEALGENAAMVLSELNGYLCGILTSPEVIPDDEWLREIWDSEDDNGPFESLADANAFKALVRDYKKSIDDELSGETFEPIYDIDAETEEVIWEIWAIGFSRAMDLRIDSWNAYLESSDEEVSEALMNLMGLVAIADPEEESEAVSEEDLAEVHEAAPDIIPYAVLALYHGGERGLQRSHLDS</sequence>
<evidence type="ECO:0000313" key="1">
    <source>
        <dbReference type="EMBL" id="MBB4065559.1"/>
    </source>
</evidence>
<proteinExistence type="predicted"/>
<dbReference type="Pfam" id="PF03695">
    <property type="entry name" value="UPF0149"/>
    <property type="match status" value="1"/>
</dbReference>
<reference evidence="1 2" key="1">
    <citation type="submission" date="2020-08" db="EMBL/GenBank/DDBJ databases">
        <title>Genomic Encyclopedia of Type Strains, Phase IV (KMG-IV): sequencing the most valuable type-strain genomes for metagenomic binning, comparative biology and taxonomic classification.</title>
        <authorList>
            <person name="Goeker M."/>
        </authorList>
    </citation>
    <scope>NUCLEOTIDE SEQUENCE [LARGE SCALE GENOMIC DNA]</scope>
    <source>
        <strain evidence="1 2">DSM 29853</strain>
    </source>
</reference>
<dbReference type="NCBIfam" id="TIGR02292">
    <property type="entry name" value="ygfB_yecA"/>
    <property type="match status" value="1"/>
</dbReference>
<keyword evidence="2" id="KW-1185">Reference proteome</keyword>
<dbReference type="InterPro" id="IPR036255">
    <property type="entry name" value="YgfB-like_sf"/>
</dbReference>
<dbReference type="AlphaFoldDB" id="A0A7W6NLH0"/>
<dbReference type="InterPro" id="IPR011978">
    <property type="entry name" value="YgfB-like"/>
</dbReference>
<comment type="caution">
    <text evidence="1">The sequence shown here is derived from an EMBL/GenBank/DDBJ whole genome shotgun (WGS) entry which is preliminary data.</text>
</comment>
<protein>
    <recommendedName>
        <fullName evidence="3">YecA family protein</fullName>
    </recommendedName>
</protein>